<dbReference type="InterPro" id="IPR036396">
    <property type="entry name" value="Cyt_P450_sf"/>
</dbReference>
<keyword evidence="7" id="KW-0503">Monooxygenase</keyword>
<dbReference type="SUPFAM" id="SSF48264">
    <property type="entry name" value="Cytochrome P450"/>
    <property type="match status" value="1"/>
</dbReference>
<dbReference type="Pfam" id="PF00067">
    <property type="entry name" value="p450"/>
    <property type="match status" value="3"/>
</dbReference>
<dbReference type="PANTHER" id="PTHR47955">
    <property type="entry name" value="CYTOCHROME P450 FAMILY 71 PROTEIN"/>
    <property type="match status" value="1"/>
</dbReference>
<reference evidence="10" key="1">
    <citation type="submission" date="2015-06" db="UniProtKB">
        <authorList>
            <consortium name="EnsemblPlants"/>
        </authorList>
    </citation>
    <scope>IDENTIFICATION</scope>
</reference>
<dbReference type="AlphaFoldDB" id="N1QV71"/>
<protein>
    <recommendedName>
        <fullName evidence="11">Cytochrome P450 71D7</fullName>
    </recommendedName>
</protein>
<evidence type="ECO:0000256" key="4">
    <source>
        <dbReference type="ARBA" id="ARBA00022989"/>
    </source>
</evidence>
<dbReference type="PRINTS" id="PR00463">
    <property type="entry name" value="EP450I"/>
</dbReference>
<dbReference type="GO" id="GO:0020037">
    <property type="term" value="F:heme binding"/>
    <property type="evidence" value="ECO:0007669"/>
    <property type="project" value="InterPro"/>
</dbReference>
<evidence type="ECO:0000256" key="5">
    <source>
        <dbReference type="ARBA" id="ARBA00023004"/>
    </source>
</evidence>
<evidence type="ECO:0000256" key="7">
    <source>
        <dbReference type="RuleBase" id="RU000461"/>
    </source>
</evidence>
<dbReference type="InterPro" id="IPR002401">
    <property type="entry name" value="Cyt_P450_E_grp-I"/>
</dbReference>
<comment type="cofactor">
    <cofactor evidence="6">
        <name>heme</name>
        <dbReference type="ChEBI" id="CHEBI:30413"/>
    </cofactor>
</comment>
<accession>N1QV71</accession>
<evidence type="ECO:0000256" key="8">
    <source>
        <dbReference type="SAM" id="MobiDB-lite"/>
    </source>
</evidence>
<dbReference type="InterPro" id="IPR001128">
    <property type="entry name" value="Cyt_P450"/>
</dbReference>
<name>N1QV71_AEGTA</name>
<dbReference type="PANTHER" id="PTHR47955:SF21">
    <property type="entry name" value="OS06G0642300 PROTEIN"/>
    <property type="match status" value="1"/>
</dbReference>
<proteinExistence type="inferred from homology"/>
<dbReference type="Gene3D" id="1.10.630.10">
    <property type="entry name" value="Cytochrome P450"/>
    <property type="match status" value="1"/>
</dbReference>
<keyword evidence="7" id="KW-0560">Oxidoreductase</keyword>
<feature type="compositionally biased region" description="Basic residues" evidence="8">
    <location>
        <begin position="416"/>
        <end position="427"/>
    </location>
</feature>
<evidence type="ECO:0000256" key="1">
    <source>
        <dbReference type="ARBA" id="ARBA00010617"/>
    </source>
</evidence>
<dbReference type="PROSITE" id="PS00086">
    <property type="entry name" value="CYTOCHROME_P450"/>
    <property type="match status" value="1"/>
</dbReference>
<evidence type="ECO:0000256" key="6">
    <source>
        <dbReference type="PIRSR" id="PIRSR602401-1"/>
    </source>
</evidence>
<feature type="transmembrane region" description="Helical" evidence="9">
    <location>
        <begin position="6"/>
        <end position="29"/>
    </location>
</feature>
<dbReference type="GO" id="GO:0016705">
    <property type="term" value="F:oxidoreductase activity, acting on paired donors, with incorporation or reduction of molecular oxygen"/>
    <property type="evidence" value="ECO:0007669"/>
    <property type="project" value="InterPro"/>
</dbReference>
<keyword evidence="6 7" id="KW-0349">Heme</keyword>
<dbReference type="InterPro" id="IPR017972">
    <property type="entry name" value="Cyt_P450_CS"/>
</dbReference>
<comment type="similarity">
    <text evidence="1 7">Belongs to the cytochrome P450 family.</text>
</comment>
<keyword evidence="5 6" id="KW-0408">Iron</keyword>
<keyword evidence="9" id="KW-0472">Membrane</keyword>
<keyword evidence="3 6" id="KW-0479">Metal-binding</keyword>
<evidence type="ECO:0000256" key="3">
    <source>
        <dbReference type="ARBA" id="ARBA00022723"/>
    </source>
</evidence>
<feature type="region of interest" description="Disordered" evidence="8">
    <location>
        <begin position="416"/>
        <end position="436"/>
    </location>
</feature>
<keyword evidence="2 9" id="KW-0812">Transmembrane</keyword>
<evidence type="ECO:0000256" key="9">
    <source>
        <dbReference type="SAM" id="Phobius"/>
    </source>
</evidence>
<evidence type="ECO:0000313" key="10">
    <source>
        <dbReference type="EnsemblPlants" id="EMT14097"/>
    </source>
</evidence>
<dbReference type="EnsemblPlants" id="EMT14097">
    <property type="protein sequence ID" value="EMT14097"/>
    <property type="gene ID" value="F775_52109"/>
</dbReference>
<dbReference type="GO" id="GO:0004497">
    <property type="term" value="F:monooxygenase activity"/>
    <property type="evidence" value="ECO:0007669"/>
    <property type="project" value="UniProtKB-KW"/>
</dbReference>
<keyword evidence="4 9" id="KW-1133">Transmembrane helix</keyword>
<sequence length="574" mass="63931">MAAESPAYYSLLLPLLLVVVPALYLVGVFRSRRRSAGRQRFPPGPWALPVIGHLHHLAGSSVPPHHAMRDLARRHGPLMLLRFCQLPVLVASSPDAAREIMKTHDVAFASRPLSPTMQLFLRGSEGLVFAPYGDGWRQLRKICTLELLSNRRVHSFRAVRAEVLGRLLRSVASSASASASVNLTRGLASFVADSSVQAMIGRLRSDDRDTLFTLLREGFKIVPGMTLPDLFPSSRLAMLLSRVPARIDHRNKRMAAFMDSVIQQHRDKKRSAACADGGEEQAEDLLDVLLRLQDDMGSQYPLTTENIKLVIIVSSLPILFSVYQLPSPGQESSIERRQPLSFACMQDMISASSETTSTTLVWAMAELLRKAAAMRKAQDEVRRQLDGHSRVTEDGLADLHYLRLVIKETLRLHPPVKQRRPPRRNYTRHPPAPPPPVMLIRECGPRQQVLGFDVPQGAMVLVNAWAMGRDPAHWDSAGEFLPERFESSGTPDFKGVDFEFLPFGAGRRICPGVSFGLVHLELALAALLFHFDWKLPDGMVPEELDMTEEAGLTTRRRAELVVFAVPHVPLPIDQ</sequence>
<evidence type="ECO:0000256" key="2">
    <source>
        <dbReference type="ARBA" id="ARBA00022692"/>
    </source>
</evidence>
<organism evidence="10">
    <name type="scientific">Aegilops tauschii</name>
    <name type="common">Tausch's goatgrass</name>
    <name type="synonym">Aegilops squarrosa</name>
    <dbReference type="NCBI Taxonomy" id="37682"/>
    <lineage>
        <taxon>Eukaryota</taxon>
        <taxon>Viridiplantae</taxon>
        <taxon>Streptophyta</taxon>
        <taxon>Embryophyta</taxon>
        <taxon>Tracheophyta</taxon>
        <taxon>Spermatophyta</taxon>
        <taxon>Magnoliopsida</taxon>
        <taxon>Liliopsida</taxon>
        <taxon>Poales</taxon>
        <taxon>Poaceae</taxon>
        <taxon>BOP clade</taxon>
        <taxon>Pooideae</taxon>
        <taxon>Triticodae</taxon>
        <taxon>Triticeae</taxon>
        <taxon>Triticinae</taxon>
        <taxon>Aegilops</taxon>
    </lineage>
</organism>
<dbReference type="GO" id="GO:0005506">
    <property type="term" value="F:iron ion binding"/>
    <property type="evidence" value="ECO:0007669"/>
    <property type="project" value="InterPro"/>
</dbReference>
<feature type="binding site" description="axial binding residue" evidence="6">
    <location>
        <position position="510"/>
    </location>
    <ligand>
        <name>heme</name>
        <dbReference type="ChEBI" id="CHEBI:30413"/>
    </ligand>
    <ligandPart>
        <name>Fe</name>
        <dbReference type="ChEBI" id="CHEBI:18248"/>
    </ligandPart>
</feature>
<evidence type="ECO:0008006" key="11">
    <source>
        <dbReference type="Google" id="ProtNLM"/>
    </source>
</evidence>
<dbReference type="PRINTS" id="PR00385">
    <property type="entry name" value="P450"/>
</dbReference>